<accession>A0A5C3P219</accession>
<feature type="chain" id="PRO_5023067358" description="Secreted protein" evidence="1">
    <location>
        <begin position="27"/>
        <end position="279"/>
    </location>
</feature>
<dbReference type="InParanoid" id="A0A5C3P219"/>
<gene>
    <name evidence="2" type="ORF">K466DRAFT_294511</name>
</gene>
<dbReference type="Proteomes" id="UP000308197">
    <property type="component" value="Unassembled WGS sequence"/>
</dbReference>
<keyword evidence="1" id="KW-0732">Signal</keyword>
<proteinExistence type="predicted"/>
<evidence type="ECO:0000313" key="2">
    <source>
        <dbReference type="EMBL" id="TFK82658.1"/>
    </source>
</evidence>
<name>A0A5C3P219_9APHY</name>
<sequence>MLAGQCTRGQGPVLLCARLLCPCSLAAAVWREEVTGVEESRERKERDGWSRHHCDVDDTGQLLLARVYLFPFPPRPRAPWASVAVPRTSGGCVSASLLHRCTLIRRACTCHPVHARPHILSKLRLASPSPLSSHSLWLHTSAAMSPTHHRSPSILPTAAQRWLIYLDCSAHTALQSTYYVLHVDNYRHYRAVLVVHIAPPVSVVNLDVLEPSKVLTENQIPEAGMCCGANPDGRCWALLPLRVRRSGSWLSFAFVHRGCFPATLARCVGDRLGAVMQEK</sequence>
<evidence type="ECO:0000313" key="3">
    <source>
        <dbReference type="Proteomes" id="UP000308197"/>
    </source>
</evidence>
<reference evidence="2 3" key="1">
    <citation type="journal article" date="2019" name="Nat. Ecol. Evol.">
        <title>Megaphylogeny resolves global patterns of mushroom evolution.</title>
        <authorList>
            <person name="Varga T."/>
            <person name="Krizsan K."/>
            <person name="Foldi C."/>
            <person name="Dima B."/>
            <person name="Sanchez-Garcia M."/>
            <person name="Sanchez-Ramirez S."/>
            <person name="Szollosi G.J."/>
            <person name="Szarkandi J.G."/>
            <person name="Papp V."/>
            <person name="Albert L."/>
            <person name="Andreopoulos W."/>
            <person name="Angelini C."/>
            <person name="Antonin V."/>
            <person name="Barry K.W."/>
            <person name="Bougher N.L."/>
            <person name="Buchanan P."/>
            <person name="Buyck B."/>
            <person name="Bense V."/>
            <person name="Catcheside P."/>
            <person name="Chovatia M."/>
            <person name="Cooper J."/>
            <person name="Damon W."/>
            <person name="Desjardin D."/>
            <person name="Finy P."/>
            <person name="Geml J."/>
            <person name="Haridas S."/>
            <person name="Hughes K."/>
            <person name="Justo A."/>
            <person name="Karasinski D."/>
            <person name="Kautmanova I."/>
            <person name="Kiss B."/>
            <person name="Kocsube S."/>
            <person name="Kotiranta H."/>
            <person name="LaButti K.M."/>
            <person name="Lechner B.E."/>
            <person name="Liimatainen K."/>
            <person name="Lipzen A."/>
            <person name="Lukacs Z."/>
            <person name="Mihaltcheva S."/>
            <person name="Morgado L.N."/>
            <person name="Niskanen T."/>
            <person name="Noordeloos M.E."/>
            <person name="Ohm R.A."/>
            <person name="Ortiz-Santana B."/>
            <person name="Ovrebo C."/>
            <person name="Racz N."/>
            <person name="Riley R."/>
            <person name="Savchenko A."/>
            <person name="Shiryaev A."/>
            <person name="Soop K."/>
            <person name="Spirin V."/>
            <person name="Szebenyi C."/>
            <person name="Tomsovsky M."/>
            <person name="Tulloss R.E."/>
            <person name="Uehling J."/>
            <person name="Grigoriev I.V."/>
            <person name="Vagvolgyi C."/>
            <person name="Papp T."/>
            <person name="Martin F.M."/>
            <person name="Miettinen O."/>
            <person name="Hibbett D.S."/>
            <person name="Nagy L.G."/>
        </authorList>
    </citation>
    <scope>NUCLEOTIDE SEQUENCE [LARGE SCALE GENOMIC DNA]</scope>
    <source>
        <strain evidence="2 3">HHB13444</strain>
    </source>
</reference>
<dbReference type="AlphaFoldDB" id="A0A5C3P219"/>
<evidence type="ECO:0008006" key="4">
    <source>
        <dbReference type="Google" id="ProtNLM"/>
    </source>
</evidence>
<dbReference type="EMBL" id="ML211462">
    <property type="protein sequence ID" value="TFK82658.1"/>
    <property type="molecule type" value="Genomic_DNA"/>
</dbReference>
<feature type="signal peptide" evidence="1">
    <location>
        <begin position="1"/>
        <end position="26"/>
    </location>
</feature>
<organism evidence="2 3">
    <name type="scientific">Polyporus arcularius HHB13444</name>
    <dbReference type="NCBI Taxonomy" id="1314778"/>
    <lineage>
        <taxon>Eukaryota</taxon>
        <taxon>Fungi</taxon>
        <taxon>Dikarya</taxon>
        <taxon>Basidiomycota</taxon>
        <taxon>Agaricomycotina</taxon>
        <taxon>Agaricomycetes</taxon>
        <taxon>Polyporales</taxon>
        <taxon>Polyporaceae</taxon>
        <taxon>Polyporus</taxon>
    </lineage>
</organism>
<protein>
    <recommendedName>
        <fullName evidence="4">Secreted protein</fullName>
    </recommendedName>
</protein>
<evidence type="ECO:0000256" key="1">
    <source>
        <dbReference type="SAM" id="SignalP"/>
    </source>
</evidence>
<keyword evidence="3" id="KW-1185">Reference proteome</keyword>